<dbReference type="PANTHER" id="PTHR14494:SF0">
    <property type="entry name" value="ALADIN"/>
    <property type="match status" value="1"/>
</dbReference>
<reference evidence="1 2" key="1">
    <citation type="submission" date="2018-11" db="EMBL/GenBank/DDBJ databases">
        <authorList>
            <consortium name="Pathogen Informatics"/>
        </authorList>
    </citation>
    <scope>NUCLEOTIDE SEQUENCE [LARGE SCALE GENOMIC DNA]</scope>
</reference>
<feature type="non-terminal residue" evidence="1">
    <location>
        <position position="1"/>
    </location>
</feature>
<dbReference type="Proteomes" id="UP000270094">
    <property type="component" value="Unassembled WGS sequence"/>
</dbReference>
<dbReference type="GO" id="GO:0006913">
    <property type="term" value="P:nucleocytoplasmic transport"/>
    <property type="evidence" value="ECO:0007669"/>
    <property type="project" value="TreeGrafter"/>
</dbReference>
<proteinExistence type="predicted"/>
<evidence type="ECO:0000313" key="2">
    <source>
        <dbReference type="Proteomes" id="UP000270094"/>
    </source>
</evidence>
<dbReference type="GO" id="GO:0005643">
    <property type="term" value="C:nuclear pore"/>
    <property type="evidence" value="ECO:0007669"/>
    <property type="project" value="TreeGrafter"/>
</dbReference>
<dbReference type="PANTHER" id="PTHR14494">
    <property type="entry name" value="ALADIN/ADRACALIN/AAAS"/>
    <property type="match status" value="1"/>
</dbReference>
<evidence type="ECO:0000313" key="1">
    <source>
        <dbReference type="EMBL" id="VDM68310.1"/>
    </source>
</evidence>
<dbReference type="SUPFAM" id="SSF82171">
    <property type="entry name" value="DPP6 N-terminal domain-like"/>
    <property type="match status" value="1"/>
</dbReference>
<dbReference type="InterPro" id="IPR015943">
    <property type="entry name" value="WD40/YVTN_repeat-like_dom_sf"/>
</dbReference>
<keyword evidence="2" id="KW-1185">Reference proteome</keyword>
<protein>
    <recommendedName>
        <fullName evidence="3">Anaphase-promoting complex subunit 4 WD40 domain-containing protein</fullName>
    </recommendedName>
</protein>
<dbReference type="AlphaFoldDB" id="A0A3P7I649"/>
<dbReference type="OrthoDB" id="411991at2759"/>
<accession>A0A3P7I649</accession>
<organism evidence="1 2">
    <name type="scientific">Strongylus vulgaris</name>
    <name type="common">Blood worm</name>
    <dbReference type="NCBI Taxonomy" id="40348"/>
    <lineage>
        <taxon>Eukaryota</taxon>
        <taxon>Metazoa</taxon>
        <taxon>Ecdysozoa</taxon>
        <taxon>Nematoda</taxon>
        <taxon>Chromadorea</taxon>
        <taxon>Rhabditida</taxon>
        <taxon>Rhabditina</taxon>
        <taxon>Rhabditomorpha</taxon>
        <taxon>Strongyloidea</taxon>
        <taxon>Strongylidae</taxon>
        <taxon>Strongylus</taxon>
    </lineage>
</organism>
<dbReference type="InterPro" id="IPR045139">
    <property type="entry name" value="Aladin"/>
</dbReference>
<dbReference type="Gene3D" id="2.130.10.10">
    <property type="entry name" value="YVTN repeat-like/Quinoprotein amine dehydrogenase"/>
    <property type="match status" value="1"/>
</dbReference>
<evidence type="ECO:0008006" key="3">
    <source>
        <dbReference type="Google" id="ProtNLM"/>
    </source>
</evidence>
<dbReference type="EMBL" id="UYYB01008392">
    <property type="protein sequence ID" value="VDM68310.1"/>
    <property type="molecule type" value="Genomic_DNA"/>
</dbReference>
<sequence length="279" mass="30518">FGAWTGGNITQIVPTADGRRLAVLYTGNLIRVYDRNCWREERWGALAGRAVSAVWSPSGDFLLFVTEDSGQLYALNFVAKKAINDDGIPETRWIGDSHAAPVFDLSPVEFDPTELEIQGAVEREIVTIGGRVQCLTLSPDGQRLAVSFAENTTVIALFIVDWSPTVRLTPCGFVEAPLYGNAAITTFLPKFDGGSLLTIVWSGGTIQYLPMLYGHNSSSHFNSRTILEEISGRTSAANRIPSDSLRSSELPSGIMDKTENDEIVLFTEKILSERQVEAS</sequence>
<gene>
    <name evidence="1" type="ORF">SVUK_LOCUS3308</name>
</gene>
<name>A0A3P7I649_STRVU</name>